<evidence type="ECO:0000313" key="1">
    <source>
        <dbReference type="EMBL" id="MER2286627.1"/>
    </source>
</evidence>
<protein>
    <submittedName>
        <fullName evidence="1">Uncharacterized protein</fullName>
    </submittedName>
</protein>
<dbReference type="RefSeq" id="WP_350376844.1">
    <property type="nucleotide sequence ID" value="NZ_JBELQD010000001.1"/>
</dbReference>
<name>A0ABV1QW44_9HYPH</name>
<reference evidence="1" key="1">
    <citation type="submission" date="2024-06" db="EMBL/GenBank/DDBJ databases">
        <authorList>
            <person name="Campbell A.G."/>
        </authorList>
    </citation>
    <scope>NUCLEOTIDE SEQUENCE</scope>
    <source>
        <strain evidence="1">EM17</strain>
    </source>
</reference>
<sequence>MTAEQARGFAAAHGLPPGILARCSTLFCLEMLSYHYAHGINPAVITEEVLSLEGADHRPRGTKRPERFRRHELRGLWKTHFFAARFIPKNVLNALSSGTLDHAIMGALDPAKAPEGETHSEYAARLSSEISRLAVEGGLDDRKSAGRLTGEWVIYAPHETGNHFLSLGMHDEGDDVIREKIIRHCVPEYPFLGELLRN</sequence>
<evidence type="ECO:0000313" key="2">
    <source>
        <dbReference type="Proteomes" id="UP001432995"/>
    </source>
</evidence>
<proteinExistence type="predicted"/>
<gene>
    <name evidence="1" type="ORF">ABS770_00020</name>
</gene>
<organism evidence="1 2">
    <name type="scientific">Methylobacterium brachiatum</name>
    <dbReference type="NCBI Taxonomy" id="269660"/>
    <lineage>
        <taxon>Bacteria</taxon>
        <taxon>Pseudomonadati</taxon>
        <taxon>Pseudomonadota</taxon>
        <taxon>Alphaproteobacteria</taxon>
        <taxon>Hyphomicrobiales</taxon>
        <taxon>Methylobacteriaceae</taxon>
        <taxon>Methylobacterium</taxon>
    </lineage>
</organism>
<comment type="caution">
    <text evidence="1">The sequence shown here is derived from an EMBL/GenBank/DDBJ whole genome shotgun (WGS) entry which is preliminary data.</text>
</comment>
<keyword evidence="2" id="KW-1185">Reference proteome</keyword>
<dbReference type="Proteomes" id="UP001432995">
    <property type="component" value="Unassembled WGS sequence"/>
</dbReference>
<accession>A0ABV1QW44</accession>
<dbReference type="EMBL" id="JBELQD010000001">
    <property type="protein sequence ID" value="MER2286627.1"/>
    <property type="molecule type" value="Genomic_DNA"/>
</dbReference>